<keyword evidence="2" id="KW-0808">Transferase</keyword>
<evidence type="ECO:0000313" key="3">
    <source>
        <dbReference type="Proteomes" id="UP000829069"/>
    </source>
</evidence>
<dbReference type="GO" id="GO:0016757">
    <property type="term" value="F:glycosyltransferase activity"/>
    <property type="evidence" value="ECO:0007669"/>
    <property type="project" value="UniProtKB-KW"/>
</dbReference>
<accession>A0ABY3WG55</accession>
<dbReference type="Gene3D" id="3.90.550.10">
    <property type="entry name" value="Spore Coat Polysaccharide Biosynthesis Protein SpsA, Chain A"/>
    <property type="match status" value="1"/>
</dbReference>
<feature type="domain" description="Spore protein YkvP/CgeB glycosyl transferase-like" evidence="1">
    <location>
        <begin position="192"/>
        <end position="329"/>
    </location>
</feature>
<dbReference type="InterPro" id="IPR029044">
    <property type="entry name" value="Nucleotide-diphossugar_trans"/>
</dbReference>
<name>A0ABY3WG55_9MICC</name>
<dbReference type="RefSeq" id="WP_241915102.1">
    <property type="nucleotide sequence ID" value="NZ_CP093326.1"/>
</dbReference>
<evidence type="ECO:0000313" key="2">
    <source>
        <dbReference type="EMBL" id="UNK47341.1"/>
    </source>
</evidence>
<dbReference type="EC" id="2.4.-.-" evidence="2"/>
<protein>
    <submittedName>
        <fullName evidence="2">Glycosyltransferase</fullName>
        <ecNumber evidence="2">2.4.-.-</ecNumber>
    </submittedName>
</protein>
<evidence type="ECO:0000259" key="1">
    <source>
        <dbReference type="Pfam" id="PF13524"/>
    </source>
</evidence>
<dbReference type="Proteomes" id="UP000829069">
    <property type="component" value="Chromosome"/>
</dbReference>
<proteinExistence type="predicted"/>
<dbReference type="Gene3D" id="3.40.50.2000">
    <property type="entry name" value="Glycogen Phosphorylase B"/>
    <property type="match status" value="1"/>
</dbReference>
<gene>
    <name evidence="2" type="ORF">MNQ99_08415</name>
</gene>
<dbReference type="SUPFAM" id="SSF53448">
    <property type="entry name" value="Nucleotide-diphospho-sugar transferases"/>
    <property type="match status" value="1"/>
</dbReference>
<dbReference type="EMBL" id="CP093326">
    <property type="protein sequence ID" value="UNK47341.1"/>
    <property type="molecule type" value="Genomic_DNA"/>
</dbReference>
<sequence>MHPANTAVHAGVILDEFSLAGFEWEWNCTPLRPGLSQAEVAELGLDLVLIESAWAANEGAWRHKLLGSHGPSQQIRELIAVAKALNLPVVLWNKEDPPHYQDFLPLAQLCDYVFTTDENMVQRYREDLGHSNVACLPFAAQPKLHNPVRPRHGWQMRDVAFAGMYFAHKYPERREQMDIILPGAAEACNGREFRFDVFSRQLGKNPEYQFPKPLEKFVVGSLSYPQMLTAYKAYKIFLNVNSVVDSATMCSRRIFEMTAAGATVVTTPSPAVDHFFPQGELPAVHNRDDAANTIRTLLKNREYAERLVHRAQRRIWSGHTYRDRAEQILRAVRPELAAGTDSPVVSILASSIRPAQMDHVIEGVASQRGITVQLIYGAHGFDVDNDQFRRKCRAAGIMDAVAVELPSDVTLGECLNTLAGLASGEFAAKWDDDDLYGPWYLFDQLQALNYADADVVGKRAHYMHLQGPNVTVLRNSQFEHRYSHFVAGPSLVGRLTTFLEHPFPAVNRGEDTSFLRSVLESGGKIYASDRFNYCQVRAADHTKHTWQVTANELLATSAIKFFGNPVEQIFL</sequence>
<dbReference type="SUPFAM" id="SSF53756">
    <property type="entry name" value="UDP-Glycosyltransferase/glycogen phosphorylase"/>
    <property type="match status" value="1"/>
</dbReference>
<organism evidence="2 3">
    <name type="scientific">Arthrobacter sulfonylureivorans</name>
    <dbReference type="NCBI Taxonomy" id="2486855"/>
    <lineage>
        <taxon>Bacteria</taxon>
        <taxon>Bacillati</taxon>
        <taxon>Actinomycetota</taxon>
        <taxon>Actinomycetes</taxon>
        <taxon>Micrococcales</taxon>
        <taxon>Micrococcaceae</taxon>
        <taxon>Arthrobacter</taxon>
    </lineage>
</organism>
<dbReference type="InterPro" id="IPR055259">
    <property type="entry name" value="YkvP/CgeB_Glyco_trans-like"/>
</dbReference>
<keyword evidence="2" id="KW-0328">Glycosyltransferase</keyword>
<dbReference type="Pfam" id="PF13524">
    <property type="entry name" value="Glyco_trans_1_2"/>
    <property type="match status" value="1"/>
</dbReference>
<reference evidence="2 3" key="1">
    <citation type="submission" date="2022-03" db="EMBL/GenBank/DDBJ databases">
        <title>Isotopic signatures of nitrous oxide derived from detoxification processes.</title>
        <authorList>
            <person name="Behrendt U."/>
            <person name="Buchen C."/>
            <person name="Well R."/>
            <person name="Ulrich A."/>
            <person name="Rohe L."/>
            <person name="Kolb S."/>
            <person name="Schloter M."/>
            <person name="Horn M.A."/>
            <person name="Augustin J."/>
        </authorList>
    </citation>
    <scope>NUCLEOTIDE SEQUENCE [LARGE SCALE GENOMIC DNA]</scope>
    <source>
        <strain evidence="2 3">S4-C24</strain>
    </source>
</reference>
<keyword evidence="3" id="KW-1185">Reference proteome</keyword>